<dbReference type="InterPro" id="IPR037804">
    <property type="entry name" value="SGF73"/>
</dbReference>
<dbReference type="EMBL" id="BLZA01000017">
    <property type="protein sequence ID" value="GHJ86039.1"/>
    <property type="molecule type" value="Genomic_DNA"/>
</dbReference>
<sequence length="529" mass="56489">MSLFRLASSPPTSPDQPFTFALPSPPAPREDALPAAPSTRFDEAGMRVFGARPMDDQGREGAVFRCPAGCGRVVAAGGLAGHVASCSVRGDPNSGARKPGAAIANGPGSGYKKGKNGLKRGESEVSPTPSETPSKKRARYSPSRSVGSVDTSFPLQVTPAASQTDLGSTTKDKSKTPGNIDSDDGRMWLENGRKETKKQMSKRLAEERRVLRREELAERDRIKAGFASGTNTAAPESLLPNPLMPKVKKVGPKPIKEYEPDKHCGVQNDLGNPCVRKLDCKIHTVGDKRNVPGRTMSFDDCLRVYRGEPPRGNEPQGAGTGFGGDSRKKARRRAQAAAEETRQRLGAFAAEDAQDEDWDAHPLAALHEFAALLDSVRRENVLLEGLVMRRAYGELAGRVAGQEIVAHGGKSGKEESIATVPPPLTSDAPKDQSTVPEPAPFGGFDFLELPPTAPAKPAKDEVTPVKSPKAGPAQTKDAPTVTPTYGPNLLARETFAGGATTGSWQFDRRRMLGAEKCFEDILSQLRGQA</sequence>
<feature type="domain" description="SCA7" evidence="2">
    <location>
        <begin position="251"/>
        <end position="317"/>
    </location>
</feature>
<comment type="caution">
    <text evidence="3">The sequence shown here is derived from an EMBL/GenBank/DDBJ whole genome shotgun (WGS) entry which is preliminary data.</text>
</comment>
<feature type="region of interest" description="Disordered" evidence="1">
    <location>
        <begin position="407"/>
        <end position="482"/>
    </location>
</feature>
<dbReference type="PROSITE" id="PS51505">
    <property type="entry name" value="SCA7"/>
    <property type="match status" value="1"/>
</dbReference>
<dbReference type="AlphaFoldDB" id="A0A8H3TS76"/>
<feature type="region of interest" description="Disordered" evidence="1">
    <location>
        <begin position="1"/>
        <end position="44"/>
    </location>
</feature>
<dbReference type="InterPro" id="IPR013243">
    <property type="entry name" value="SCA7_dom"/>
</dbReference>
<feature type="region of interest" description="Disordered" evidence="1">
    <location>
        <begin position="88"/>
        <end position="203"/>
    </location>
</feature>
<organism evidence="3 4">
    <name type="scientific">Naganishia liquefaciens</name>
    <dbReference type="NCBI Taxonomy" id="104408"/>
    <lineage>
        <taxon>Eukaryota</taxon>
        <taxon>Fungi</taxon>
        <taxon>Dikarya</taxon>
        <taxon>Basidiomycota</taxon>
        <taxon>Agaricomycotina</taxon>
        <taxon>Tremellomycetes</taxon>
        <taxon>Filobasidiales</taxon>
        <taxon>Filobasidiaceae</taxon>
        <taxon>Naganishia</taxon>
    </lineage>
</organism>
<dbReference type="Proteomes" id="UP000620104">
    <property type="component" value="Unassembled WGS sequence"/>
</dbReference>
<keyword evidence="4" id="KW-1185">Reference proteome</keyword>
<evidence type="ECO:0000313" key="3">
    <source>
        <dbReference type="EMBL" id="GHJ86039.1"/>
    </source>
</evidence>
<reference evidence="3" key="1">
    <citation type="submission" date="2020-07" db="EMBL/GenBank/DDBJ databases">
        <title>Draft Genome Sequence of a Deep-Sea Yeast, Naganishia (Cryptococcus) liquefaciens strain N6.</title>
        <authorList>
            <person name="Han Y.W."/>
            <person name="Kajitani R."/>
            <person name="Morimoto H."/>
            <person name="Parhat M."/>
            <person name="Tsubouchi H."/>
            <person name="Bakenova O."/>
            <person name="Ogata M."/>
            <person name="Argunhan B."/>
            <person name="Aoki R."/>
            <person name="Kajiwara S."/>
            <person name="Itoh T."/>
            <person name="Iwasaki H."/>
        </authorList>
    </citation>
    <scope>NUCLEOTIDE SEQUENCE</scope>
    <source>
        <strain evidence="3">N6</strain>
    </source>
</reference>
<dbReference type="GO" id="GO:0000124">
    <property type="term" value="C:SAGA complex"/>
    <property type="evidence" value="ECO:0007669"/>
    <property type="project" value="InterPro"/>
</dbReference>
<evidence type="ECO:0000313" key="4">
    <source>
        <dbReference type="Proteomes" id="UP000620104"/>
    </source>
</evidence>
<name>A0A8H3TS76_9TREE</name>
<feature type="compositionally biased region" description="Polar residues" evidence="1">
    <location>
        <begin position="142"/>
        <end position="169"/>
    </location>
</feature>
<protein>
    <recommendedName>
        <fullName evidence="2">SCA7 domain-containing protein</fullName>
    </recommendedName>
</protein>
<evidence type="ECO:0000259" key="2">
    <source>
        <dbReference type="PROSITE" id="PS51505"/>
    </source>
</evidence>
<dbReference type="Pfam" id="PF08313">
    <property type="entry name" value="SCA7"/>
    <property type="match status" value="1"/>
</dbReference>
<evidence type="ECO:0000256" key="1">
    <source>
        <dbReference type="SAM" id="MobiDB-lite"/>
    </source>
</evidence>
<dbReference type="PANTHER" id="PTHR47805">
    <property type="entry name" value="SAGA-ASSOCIATED FACTOR 73"/>
    <property type="match status" value="1"/>
</dbReference>
<feature type="compositionally biased region" description="Basic and acidic residues" evidence="1">
    <location>
        <begin position="183"/>
        <end position="203"/>
    </location>
</feature>
<feature type="region of interest" description="Disordered" evidence="1">
    <location>
        <begin position="306"/>
        <end position="341"/>
    </location>
</feature>
<dbReference type="OrthoDB" id="21678at2759"/>
<gene>
    <name evidence="3" type="ORF">NliqN6_2441</name>
</gene>
<accession>A0A8H3TS76</accession>
<proteinExistence type="predicted"/>
<dbReference type="PANTHER" id="PTHR47805:SF1">
    <property type="entry name" value="SAGA-ASSOCIATED FACTOR 73"/>
    <property type="match status" value="1"/>
</dbReference>